<dbReference type="PATRIC" id="fig|1262449.3.peg.1504"/>
<dbReference type="GeneID" id="93076307"/>
<gene>
    <name evidence="1" type="primary">xerD1</name>
    <name evidence="1" type="ORF">CLPA_c16700</name>
    <name evidence="2" type="ORF">CP6013_01511</name>
</gene>
<accession>A0A0H3J9F8</accession>
<dbReference type="AlphaFoldDB" id="A0A0H3J9F8"/>
<reference evidence="1 4" key="1">
    <citation type="journal article" date="2015" name="Genome Announc.">
        <title>Complete Genome Sequence of the Nitrogen-Fixing and Solvent-Producing Clostridium pasteurianum DSM 525.</title>
        <authorList>
            <person name="Poehlein A."/>
            <person name="Grosse-Honebrink A."/>
            <person name="Zhang Y."/>
            <person name="Minton N.P."/>
            <person name="Daniel R."/>
        </authorList>
    </citation>
    <scope>NUCLEOTIDE SEQUENCE [LARGE SCALE GENOMIC DNA]</scope>
    <source>
        <strain evidence="1">DSM 525</strain>
        <strain evidence="4">DSM 525 / ATCC 6013</strain>
    </source>
</reference>
<dbReference type="EMBL" id="JPGY02000001">
    <property type="protein sequence ID" value="KRU12264.1"/>
    <property type="molecule type" value="Genomic_DNA"/>
</dbReference>
<evidence type="ECO:0000313" key="4">
    <source>
        <dbReference type="Proteomes" id="UP000030905"/>
    </source>
</evidence>
<dbReference type="Proteomes" id="UP000028042">
    <property type="component" value="Unassembled WGS sequence"/>
</dbReference>
<dbReference type="Proteomes" id="UP000030905">
    <property type="component" value="Chromosome"/>
</dbReference>
<name>A0A0H3J9F8_CLOPA</name>
<keyword evidence="4" id="KW-1185">Reference proteome</keyword>
<dbReference type="RefSeq" id="WP_003443593.1">
    <property type="nucleotide sequence ID" value="NZ_ANZB01000004.1"/>
</dbReference>
<sequence length="125" mass="15332">MGCKVKRKRITMGCKENFAESYTTEKEPLQQFNITDFFRLHEQFMTVKKLEGLAEKTITDHFTFMRYFKNWLVDEVMDYQDRIVEKGIFLEYIAYLFQMEYLDQLHIMQYIVFNRQIVVYYLLMA</sequence>
<evidence type="ECO:0000313" key="3">
    <source>
        <dbReference type="Proteomes" id="UP000028042"/>
    </source>
</evidence>
<organism evidence="1 4">
    <name type="scientific">Clostridium pasteurianum DSM 525 = ATCC 6013</name>
    <dbReference type="NCBI Taxonomy" id="1262449"/>
    <lineage>
        <taxon>Bacteria</taxon>
        <taxon>Bacillati</taxon>
        <taxon>Bacillota</taxon>
        <taxon>Clostridia</taxon>
        <taxon>Eubacteriales</taxon>
        <taxon>Clostridiaceae</taxon>
        <taxon>Clostridium</taxon>
    </lineage>
</organism>
<proteinExistence type="predicted"/>
<reference evidence="2" key="2">
    <citation type="submission" date="2015-10" db="EMBL/GenBank/DDBJ databases">
        <title>Improved Draft Genome Sequence of Clostridium pasteurianum Strain ATCC 6013 (DSM 525) Using a Hybrid Next-Generation Sequencing Approach.</title>
        <authorList>
            <person name="Pyne M.E."/>
            <person name="Utturkar S.M."/>
            <person name="Brown S.D."/>
            <person name="Moo-Young M."/>
            <person name="Chung D.A."/>
            <person name="Chou P.C."/>
        </authorList>
    </citation>
    <scope>NUCLEOTIDE SEQUENCE</scope>
    <source>
        <strain evidence="2">ATCC 6013</strain>
    </source>
</reference>
<dbReference type="KEGG" id="cpat:CLPA_c16700"/>
<reference evidence="2 3" key="3">
    <citation type="journal article" name="Genome Announc.">
        <title>Improved Draft Genome Sequence of Clostridium pasteurianum Strain ATCC 6013 (DSM 525) Using a Hybrid Next-Generation Sequencing Approach.</title>
        <authorList>
            <person name="Pyne M.E."/>
            <person name="Utturkar S."/>
            <person name="Brown S.D."/>
            <person name="Moo-Young M."/>
            <person name="Chung D.A."/>
            <person name="Chou C.P."/>
        </authorList>
    </citation>
    <scope>NUCLEOTIDE SEQUENCE [LARGE SCALE GENOMIC DNA]</scope>
    <source>
        <strain evidence="2 3">ATCC 6013</strain>
    </source>
</reference>
<dbReference type="EMBL" id="CP009268">
    <property type="protein sequence ID" value="AJA51728.1"/>
    <property type="molecule type" value="Genomic_DNA"/>
</dbReference>
<evidence type="ECO:0000313" key="1">
    <source>
        <dbReference type="EMBL" id="AJA51728.1"/>
    </source>
</evidence>
<dbReference type="KEGG" id="cpae:CPAST_c16700"/>
<protein>
    <submittedName>
        <fullName evidence="1">Site-specific recombinase XerD</fullName>
    </submittedName>
</protein>
<evidence type="ECO:0000313" key="2">
    <source>
        <dbReference type="EMBL" id="KRU12264.1"/>
    </source>
</evidence>